<reference evidence="1 2" key="1">
    <citation type="submission" date="2018-08" db="EMBL/GenBank/DDBJ databases">
        <title>Paenibacillus sp. M4BSY-1, whole genome shotgun sequence.</title>
        <authorList>
            <person name="Tuo L."/>
        </authorList>
    </citation>
    <scope>NUCLEOTIDE SEQUENCE [LARGE SCALE GENOMIC DNA]</scope>
    <source>
        <strain evidence="1 2">M4BSY-1</strain>
    </source>
</reference>
<dbReference type="SUPFAM" id="SSF52833">
    <property type="entry name" value="Thioredoxin-like"/>
    <property type="match status" value="1"/>
</dbReference>
<evidence type="ECO:0000313" key="2">
    <source>
        <dbReference type="Proteomes" id="UP000261905"/>
    </source>
</evidence>
<keyword evidence="2" id="KW-1185">Reference proteome</keyword>
<sequence length="155" mass="17308">MSKVTFRDLFDAELLQKEAEEKGSSQPAIRGDLFLREPLPIDVESLDSAIVCFVSLSCASCIDLLPELNTFADSYEGTFILVSSGTEEENNDLIQHFQFSFPVLTMSKEERLQKYASSTTPYAYFLEDGYIINTAVVDSTGELNELIGRVEKNEA</sequence>
<dbReference type="AlphaFoldDB" id="A0A371P7I6"/>
<proteinExistence type="predicted"/>
<protein>
    <recommendedName>
        <fullName evidence="3">TlpA family protein disulfide reductase</fullName>
    </recommendedName>
</protein>
<dbReference type="InterPro" id="IPR036249">
    <property type="entry name" value="Thioredoxin-like_sf"/>
</dbReference>
<dbReference type="RefSeq" id="WP_116048237.1">
    <property type="nucleotide sequence ID" value="NZ_QUBQ01000004.1"/>
</dbReference>
<organism evidence="1 2">
    <name type="scientific">Paenibacillus paeoniae</name>
    <dbReference type="NCBI Taxonomy" id="2292705"/>
    <lineage>
        <taxon>Bacteria</taxon>
        <taxon>Bacillati</taxon>
        <taxon>Bacillota</taxon>
        <taxon>Bacilli</taxon>
        <taxon>Bacillales</taxon>
        <taxon>Paenibacillaceae</taxon>
        <taxon>Paenibacillus</taxon>
    </lineage>
</organism>
<dbReference type="Gene3D" id="3.40.30.10">
    <property type="entry name" value="Glutaredoxin"/>
    <property type="match status" value="1"/>
</dbReference>
<evidence type="ECO:0000313" key="1">
    <source>
        <dbReference type="EMBL" id="REK71907.1"/>
    </source>
</evidence>
<comment type="caution">
    <text evidence="1">The sequence shown here is derived from an EMBL/GenBank/DDBJ whole genome shotgun (WGS) entry which is preliminary data.</text>
</comment>
<dbReference type="OrthoDB" id="2738084at2"/>
<dbReference type="Proteomes" id="UP000261905">
    <property type="component" value="Unassembled WGS sequence"/>
</dbReference>
<accession>A0A371P7I6</accession>
<dbReference type="EMBL" id="QUBQ01000004">
    <property type="protein sequence ID" value="REK71907.1"/>
    <property type="molecule type" value="Genomic_DNA"/>
</dbReference>
<gene>
    <name evidence="1" type="ORF">DX130_19570</name>
</gene>
<name>A0A371P7I6_9BACL</name>
<evidence type="ECO:0008006" key="3">
    <source>
        <dbReference type="Google" id="ProtNLM"/>
    </source>
</evidence>